<dbReference type="GO" id="GO:0032259">
    <property type="term" value="P:methylation"/>
    <property type="evidence" value="ECO:0007669"/>
    <property type="project" value="UniProtKB-KW"/>
</dbReference>
<reference evidence="2 3" key="1">
    <citation type="submission" date="2007-05" db="EMBL/GenBank/DDBJ databases">
        <title>Complete sequence of Geobacter uraniireducens Rf4.</title>
        <authorList>
            <consortium name="US DOE Joint Genome Institute"/>
            <person name="Copeland A."/>
            <person name="Lucas S."/>
            <person name="Lapidus A."/>
            <person name="Barry K."/>
            <person name="Detter J.C."/>
            <person name="Glavina del Rio T."/>
            <person name="Hammon N."/>
            <person name="Israni S."/>
            <person name="Dalin E."/>
            <person name="Tice H."/>
            <person name="Pitluck S."/>
            <person name="Chertkov O."/>
            <person name="Brettin T."/>
            <person name="Bruce D."/>
            <person name="Han C."/>
            <person name="Schmutz J."/>
            <person name="Larimer F."/>
            <person name="Land M."/>
            <person name="Hauser L."/>
            <person name="Kyrpides N."/>
            <person name="Mikhailova N."/>
            <person name="Shelobolina E."/>
            <person name="Aklujkar M."/>
            <person name="Lovley D."/>
            <person name="Richardson P."/>
        </authorList>
    </citation>
    <scope>NUCLEOTIDE SEQUENCE [LARGE SCALE GENOMIC DNA]</scope>
    <source>
        <strain evidence="2 3">Rf4</strain>
    </source>
</reference>
<dbReference type="InterPro" id="IPR029063">
    <property type="entry name" value="SAM-dependent_MTases_sf"/>
</dbReference>
<accession>A5GEL8</accession>
<sequence>MKTFLYRIIHNLTANKYLRETEFWKNEINKYLEWYNGQMESHYETPSPKDEEKVKCKILEHSAIMTWFNLHQKHKYAVDLKLPCDTFSGKKILDVGSGPMPSAEVFNDCELYCLDPLLPNYIVAGYPLHYYKKNTRFVYSYSEATPFCDDFFDAIISMNALDHVDDIYKTAYEIERILKPQGMVRFHVHYHKPSATEPIELNDRIMLEAFKWCKNFNKICQTTAKVGSEAGIGESYVLWSNF</sequence>
<keyword evidence="2" id="KW-0808">Transferase</keyword>
<dbReference type="SUPFAM" id="SSF53335">
    <property type="entry name" value="S-adenosyl-L-methionine-dependent methyltransferases"/>
    <property type="match status" value="1"/>
</dbReference>
<keyword evidence="2" id="KW-0489">Methyltransferase</keyword>
<evidence type="ECO:0000259" key="1">
    <source>
        <dbReference type="Pfam" id="PF08241"/>
    </source>
</evidence>
<dbReference type="InterPro" id="IPR013216">
    <property type="entry name" value="Methyltransf_11"/>
</dbReference>
<proteinExistence type="predicted"/>
<dbReference type="GO" id="GO:0008757">
    <property type="term" value="F:S-adenosylmethionine-dependent methyltransferase activity"/>
    <property type="evidence" value="ECO:0007669"/>
    <property type="project" value="InterPro"/>
</dbReference>
<keyword evidence="3" id="KW-1185">Reference proteome</keyword>
<evidence type="ECO:0000313" key="3">
    <source>
        <dbReference type="Proteomes" id="UP000006695"/>
    </source>
</evidence>
<dbReference type="STRING" id="351605.Gura_1678"/>
<dbReference type="OrthoDB" id="5395564at2"/>
<dbReference type="HOGENOM" id="CLU_1145912_0_0_7"/>
<dbReference type="Proteomes" id="UP000006695">
    <property type="component" value="Chromosome"/>
</dbReference>
<dbReference type="Pfam" id="PF08241">
    <property type="entry name" value="Methyltransf_11"/>
    <property type="match status" value="1"/>
</dbReference>
<organism evidence="2 3">
    <name type="scientific">Geotalea uraniireducens (strain Rf4)</name>
    <name type="common">Geobacter uraniireducens</name>
    <dbReference type="NCBI Taxonomy" id="351605"/>
    <lineage>
        <taxon>Bacteria</taxon>
        <taxon>Pseudomonadati</taxon>
        <taxon>Thermodesulfobacteriota</taxon>
        <taxon>Desulfuromonadia</taxon>
        <taxon>Geobacterales</taxon>
        <taxon>Geobacteraceae</taxon>
        <taxon>Geotalea</taxon>
    </lineage>
</organism>
<dbReference type="RefSeq" id="WP_011938579.1">
    <property type="nucleotide sequence ID" value="NC_009483.1"/>
</dbReference>
<feature type="domain" description="Methyltransferase type 11" evidence="1">
    <location>
        <begin position="93"/>
        <end position="184"/>
    </location>
</feature>
<name>A5GEL8_GEOUR</name>
<dbReference type="EMBL" id="CP000698">
    <property type="protein sequence ID" value="ABQ25873.1"/>
    <property type="molecule type" value="Genomic_DNA"/>
</dbReference>
<dbReference type="Gene3D" id="3.40.50.150">
    <property type="entry name" value="Vaccinia Virus protein VP39"/>
    <property type="match status" value="1"/>
</dbReference>
<protein>
    <submittedName>
        <fullName evidence="2">Methyltransferase type 11</fullName>
    </submittedName>
</protein>
<evidence type="ECO:0000313" key="2">
    <source>
        <dbReference type="EMBL" id="ABQ25873.1"/>
    </source>
</evidence>
<gene>
    <name evidence="2" type="ordered locus">Gura_1678</name>
</gene>
<dbReference type="AlphaFoldDB" id="A5GEL8"/>
<dbReference type="KEGG" id="gur:Gura_1678"/>